<accession>A0A7S2MP25</accession>
<feature type="domain" description="DDE-1" evidence="2">
    <location>
        <begin position="74"/>
        <end position="163"/>
    </location>
</feature>
<gene>
    <name evidence="3" type="ORF">CBRE1094_LOCUS27806</name>
</gene>
<dbReference type="GO" id="GO:0003676">
    <property type="term" value="F:nucleic acid binding"/>
    <property type="evidence" value="ECO:0007669"/>
    <property type="project" value="InterPro"/>
</dbReference>
<dbReference type="EMBL" id="HBGU01051016">
    <property type="protein sequence ID" value="CAD9494491.1"/>
    <property type="molecule type" value="Transcribed_RNA"/>
</dbReference>
<proteinExistence type="predicted"/>
<sequence>MHAMFIIIKCSTKNSDLTNTQVLTNLQEEAGFTSADGWTAHLWVKTLTIMIRGKETRVTYRIPYLLHDSRRDIITIQHRAWMDTARLCMWIDLQLGPHYAAKRGCAGLVWDNCGPHGTRAVSEMASEWGITLLPLPKNMTDVLQVMDLVVNSPVKASIRRGRTERLFSDFQRWKMRRLEAMVNKKSLPPFNPPKPRVHEGLSALLACHDQPFATQDAFKKTLKASFVDSCIAPWKSDDDHIEFKIYECHKHGSMNPTPHFHAYDREHGLGSMGMALDTLQGVTVETLADANHADLSDDENASEQDSSSDDSDCDL</sequence>
<evidence type="ECO:0000313" key="3">
    <source>
        <dbReference type="EMBL" id="CAD9494491.1"/>
    </source>
</evidence>
<dbReference type="Pfam" id="PF03184">
    <property type="entry name" value="DDE_1"/>
    <property type="match status" value="1"/>
</dbReference>
<feature type="compositionally biased region" description="Acidic residues" evidence="1">
    <location>
        <begin position="296"/>
        <end position="315"/>
    </location>
</feature>
<dbReference type="Gene3D" id="3.30.420.10">
    <property type="entry name" value="Ribonuclease H-like superfamily/Ribonuclease H"/>
    <property type="match status" value="1"/>
</dbReference>
<protein>
    <recommendedName>
        <fullName evidence="2">DDE-1 domain-containing protein</fullName>
    </recommendedName>
</protein>
<organism evidence="3">
    <name type="scientific">Haptolina brevifila</name>
    <dbReference type="NCBI Taxonomy" id="156173"/>
    <lineage>
        <taxon>Eukaryota</taxon>
        <taxon>Haptista</taxon>
        <taxon>Haptophyta</taxon>
        <taxon>Prymnesiophyceae</taxon>
        <taxon>Prymnesiales</taxon>
        <taxon>Prymnesiaceae</taxon>
        <taxon>Haptolina</taxon>
    </lineage>
</organism>
<feature type="region of interest" description="Disordered" evidence="1">
    <location>
        <begin position="294"/>
        <end position="315"/>
    </location>
</feature>
<name>A0A7S2MP25_9EUKA</name>
<dbReference type="InterPro" id="IPR036397">
    <property type="entry name" value="RNaseH_sf"/>
</dbReference>
<dbReference type="AlphaFoldDB" id="A0A7S2MP25"/>
<evidence type="ECO:0000256" key="1">
    <source>
        <dbReference type="SAM" id="MobiDB-lite"/>
    </source>
</evidence>
<dbReference type="InterPro" id="IPR004875">
    <property type="entry name" value="DDE_SF_endonuclease_dom"/>
</dbReference>
<evidence type="ECO:0000259" key="2">
    <source>
        <dbReference type="Pfam" id="PF03184"/>
    </source>
</evidence>
<reference evidence="3" key="1">
    <citation type="submission" date="2021-01" db="EMBL/GenBank/DDBJ databases">
        <authorList>
            <person name="Corre E."/>
            <person name="Pelletier E."/>
            <person name="Niang G."/>
            <person name="Scheremetjew M."/>
            <person name="Finn R."/>
            <person name="Kale V."/>
            <person name="Holt S."/>
            <person name="Cochrane G."/>
            <person name="Meng A."/>
            <person name="Brown T."/>
            <person name="Cohen L."/>
        </authorList>
    </citation>
    <scope>NUCLEOTIDE SEQUENCE</scope>
    <source>
        <strain evidence="3">UTEX LB 985</strain>
    </source>
</reference>